<name>A0AA38GA09_TAXCH</name>
<feature type="non-terminal residue" evidence="1">
    <location>
        <position position="73"/>
    </location>
</feature>
<evidence type="ECO:0000313" key="2">
    <source>
        <dbReference type="Proteomes" id="UP000824469"/>
    </source>
</evidence>
<reference evidence="1 2" key="1">
    <citation type="journal article" date="2021" name="Nat. Plants">
        <title>The Taxus genome provides insights into paclitaxel biosynthesis.</title>
        <authorList>
            <person name="Xiong X."/>
            <person name="Gou J."/>
            <person name="Liao Q."/>
            <person name="Li Y."/>
            <person name="Zhou Q."/>
            <person name="Bi G."/>
            <person name="Li C."/>
            <person name="Du R."/>
            <person name="Wang X."/>
            <person name="Sun T."/>
            <person name="Guo L."/>
            <person name="Liang H."/>
            <person name="Lu P."/>
            <person name="Wu Y."/>
            <person name="Zhang Z."/>
            <person name="Ro D.K."/>
            <person name="Shang Y."/>
            <person name="Huang S."/>
            <person name="Yan J."/>
        </authorList>
    </citation>
    <scope>NUCLEOTIDE SEQUENCE [LARGE SCALE GENOMIC DNA]</scope>
    <source>
        <strain evidence="1">Ta-2019</strain>
    </source>
</reference>
<organism evidence="1 2">
    <name type="scientific">Taxus chinensis</name>
    <name type="common">Chinese yew</name>
    <name type="synonym">Taxus wallichiana var. chinensis</name>
    <dbReference type="NCBI Taxonomy" id="29808"/>
    <lineage>
        <taxon>Eukaryota</taxon>
        <taxon>Viridiplantae</taxon>
        <taxon>Streptophyta</taxon>
        <taxon>Embryophyta</taxon>
        <taxon>Tracheophyta</taxon>
        <taxon>Spermatophyta</taxon>
        <taxon>Pinopsida</taxon>
        <taxon>Pinidae</taxon>
        <taxon>Conifers II</taxon>
        <taxon>Cupressales</taxon>
        <taxon>Taxaceae</taxon>
        <taxon>Taxus</taxon>
    </lineage>
</organism>
<dbReference type="AlphaFoldDB" id="A0AA38GA09"/>
<proteinExistence type="predicted"/>
<evidence type="ECO:0000313" key="1">
    <source>
        <dbReference type="EMBL" id="KAH9317633.1"/>
    </source>
</evidence>
<accession>A0AA38GA09</accession>
<sequence>MVQNGKPIILVQLEVLIDTELDHESSMSAMNCLKKEKGKYSPEGISDVLCNLKKGVHVKGESSKEGFTRLGGQ</sequence>
<gene>
    <name evidence="1" type="ORF">KI387_019402</name>
</gene>
<dbReference type="EMBL" id="JAHRHJ020000004">
    <property type="protein sequence ID" value="KAH9317633.1"/>
    <property type="molecule type" value="Genomic_DNA"/>
</dbReference>
<protein>
    <submittedName>
        <fullName evidence="1">Uncharacterized protein</fullName>
    </submittedName>
</protein>
<dbReference type="Proteomes" id="UP000824469">
    <property type="component" value="Unassembled WGS sequence"/>
</dbReference>
<comment type="caution">
    <text evidence="1">The sequence shown here is derived from an EMBL/GenBank/DDBJ whole genome shotgun (WGS) entry which is preliminary data.</text>
</comment>
<keyword evidence="2" id="KW-1185">Reference proteome</keyword>